<comment type="catalytic activity">
    <reaction evidence="1">
        <text>ATP + protein L-histidine = ADP + protein N-phospho-L-histidine.</text>
        <dbReference type="EC" id="2.7.13.3"/>
    </reaction>
</comment>
<dbReference type="EMBL" id="CP061799">
    <property type="protein sequence ID" value="QTA81118.1"/>
    <property type="molecule type" value="Genomic_DNA"/>
</dbReference>
<dbReference type="Pfam" id="PF01584">
    <property type="entry name" value="CheW"/>
    <property type="match status" value="1"/>
</dbReference>
<dbReference type="SMART" id="SM00260">
    <property type="entry name" value="CheW"/>
    <property type="match status" value="1"/>
</dbReference>
<keyword evidence="17" id="KW-1185">Reference proteome</keyword>
<gene>
    <name evidence="16" type="ORF">dnl_34450</name>
</gene>
<comment type="function">
    <text evidence="11">Involved in the transmission of sensory signals from the chemoreceptors to the flagellar motors. CheA is autophosphorylated; it can transfer its phosphate group to either CheB or CheY.</text>
</comment>
<keyword evidence="6" id="KW-0808">Transferase</keyword>
<dbReference type="SUPFAM" id="SSF47384">
    <property type="entry name" value="Homodimeric domain of signal transducing histidine kinase"/>
    <property type="match status" value="1"/>
</dbReference>
<accession>A0A975GHV6</accession>
<evidence type="ECO:0000313" key="16">
    <source>
        <dbReference type="EMBL" id="QTA81118.1"/>
    </source>
</evidence>
<dbReference type="InterPro" id="IPR008207">
    <property type="entry name" value="Sig_transdc_His_kin_Hpt_dom"/>
</dbReference>
<dbReference type="KEGG" id="dli:dnl_34450"/>
<proteinExistence type="predicted"/>
<evidence type="ECO:0000256" key="7">
    <source>
        <dbReference type="ARBA" id="ARBA00022741"/>
    </source>
</evidence>
<evidence type="ECO:0000259" key="14">
    <source>
        <dbReference type="PROSITE" id="PS50851"/>
    </source>
</evidence>
<keyword evidence="4" id="KW-0145">Chemotaxis</keyword>
<dbReference type="GO" id="GO:0005524">
    <property type="term" value="F:ATP binding"/>
    <property type="evidence" value="ECO:0007669"/>
    <property type="project" value="UniProtKB-KW"/>
</dbReference>
<dbReference type="InterPro" id="IPR002545">
    <property type="entry name" value="CheW-lke_dom"/>
</dbReference>
<dbReference type="CDD" id="cd16916">
    <property type="entry name" value="HATPase_CheA-like"/>
    <property type="match status" value="1"/>
</dbReference>
<keyword evidence="7" id="KW-0547">Nucleotide-binding</keyword>
<evidence type="ECO:0000256" key="5">
    <source>
        <dbReference type="ARBA" id="ARBA00022553"/>
    </source>
</evidence>
<dbReference type="Proteomes" id="UP000663720">
    <property type="component" value="Chromosome"/>
</dbReference>
<dbReference type="PANTHER" id="PTHR43395:SF10">
    <property type="entry name" value="CHEMOTAXIS PROTEIN CHEA"/>
    <property type="match status" value="1"/>
</dbReference>
<dbReference type="SMART" id="SM00073">
    <property type="entry name" value="HPT"/>
    <property type="match status" value="1"/>
</dbReference>
<evidence type="ECO:0000256" key="4">
    <source>
        <dbReference type="ARBA" id="ARBA00022500"/>
    </source>
</evidence>
<name>A0A975GHV6_9BACT</name>
<dbReference type="InterPro" id="IPR003594">
    <property type="entry name" value="HATPase_dom"/>
</dbReference>
<dbReference type="InterPro" id="IPR004105">
    <property type="entry name" value="CheA-like_dim"/>
</dbReference>
<keyword evidence="9" id="KW-0067">ATP-binding</keyword>
<dbReference type="PROSITE" id="PS50109">
    <property type="entry name" value="HIS_KIN"/>
    <property type="match status" value="1"/>
</dbReference>
<dbReference type="SUPFAM" id="SSF50341">
    <property type="entry name" value="CheW-like"/>
    <property type="match status" value="1"/>
</dbReference>
<dbReference type="InterPro" id="IPR037006">
    <property type="entry name" value="CheA-like_homodim_sf"/>
</dbReference>
<dbReference type="InterPro" id="IPR005467">
    <property type="entry name" value="His_kinase_dom"/>
</dbReference>
<keyword evidence="5 12" id="KW-0597">Phosphoprotein</keyword>
<sequence>MDFDKSMLIEFAAESLDHLGNIEEDILLLSGAKGDLISERIDNIFRSIHSIKGASGFLSLVKIEKISHVMENLLSALRSKNISLDKEVINTLLEGVDILIHMLNNVEISNETDISNICSRLNSLLEKSDTRDDPQVFKTDFEINGQGEAEIGFEINKIVLENISPEYNYLYILKYDLDELRRKDEVSPVSLVRELLNCGEILDARLWVEPTDLFKGLPQGPVNYFVLYASYLTHEVILTTQGLSHDRVIPIDRKKFLESQKEKEEEQFLPQMEKDDPGGFIKCSQHDIRIEIDKLDMLINLVGELVISESMVTNNKDLADLELENFEHASRNHRRIISELQDVAMSMRMIPLTQTFRKLTRLVHDLSSRLEKKCRLELSGEETELDKTVIEQITDPLIHIVRNCLDHGIECPEKRKRKSKPQTGTIKITARHQGGEVVICISDDGSGLDPEKILLTAREKNLISKHEKYLKEQDIFHLIFIPGFSTSARITDVSGRGVGLDVVKRNIEKLKGKVDIHSKPGQGTFFLLRIPLTMAIIEGMLVKVGSMSYTLPLLSIRESFRPSPKQITITMEGQEIVRIRDELIPVLRLHNFYNIIPEKTELTKGILIHAAFGTKNICLFVDEIIGHHQTVIKSMPNYVSSVRGVSGCTILSHGEVSLILDVGNIIELSENNS</sequence>
<dbReference type="InterPro" id="IPR004358">
    <property type="entry name" value="Sig_transdc_His_kin-like_C"/>
</dbReference>
<dbReference type="SUPFAM" id="SSF47226">
    <property type="entry name" value="Histidine-containing phosphotransfer domain, HPT domain"/>
    <property type="match status" value="1"/>
</dbReference>
<dbReference type="Pfam" id="PF02895">
    <property type="entry name" value="H-kinase_dim"/>
    <property type="match status" value="1"/>
</dbReference>
<feature type="domain" description="CheW-like" evidence="14">
    <location>
        <begin position="536"/>
        <end position="671"/>
    </location>
</feature>
<dbReference type="Pfam" id="PF02518">
    <property type="entry name" value="HATPase_c"/>
    <property type="match status" value="1"/>
</dbReference>
<dbReference type="SMART" id="SM01231">
    <property type="entry name" value="H-kinase_dim"/>
    <property type="match status" value="1"/>
</dbReference>
<evidence type="ECO:0000256" key="9">
    <source>
        <dbReference type="ARBA" id="ARBA00022840"/>
    </source>
</evidence>
<dbReference type="RefSeq" id="WP_207687187.1">
    <property type="nucleotide sequence ID" value="NZ_CP061799.1"/>
</dbReference>
<evidence type="ECO:0000256" key="10">
    <source>
        <dbReference type="ARBA" id="ARBA00023012"/>
    </source>
</evidence>
<dbReference type="FunFam" id="3.30.565.10:FF:000016">
    <property type="entry name" value="Chemotaxis protein CheA, putative"/>
    <property type="match status" value="1"/>
</dbReference>
<evidence type="ECO:0000256" key="2">
    <source>
        <dbReference type="ARBA" id="ARBA00012438"/>
    </source>
</evidence>
<evidence type="ECO:0000259" key="13">
    <source>
        <dbReference type="PROSITE" id="PS50109"/>
    </source>
</evidence>
<dbReference type="PROSITE" id="PS50894">
    <property type="entry name" value="HPT"/>
    <property type="match status" value="1"/>
</dbReference>
<evidence type="ECO:0000256" key="1">
    <source>
        <dbReference type="ARBA" id="ARBA00000085"/>
    </source>
</evidence>
<dbReference type="PRINTS" id="PR00344">
    <property type="entry name" value="BCTRLSENSOR"/>
</dbReference>
<evidence type="ECO:0000256" key="3">
    <source>
        <dbReference type="ARBA" id="ARBA00021495"/>
    </source>
</evidence>
<protein>
    <recommendedName>
        <fullName evidence="3">Chemotaxis protein CheA</fullName>
        <ecNumber evidence="2">2.7.13.3</ecNumber>
    </recommendedName>
</protein>
<dbReference type="SUPFAM" id="SSF55874">
    <property type="entry name" value="ATPase domain of HSP90 chaperone/DNA topoisomerase II/histidine kinase"/>
    <property type="match status" value="1"/>
</dbReference>
<reference evidence="16" key="1">
    <citation type="journal article" date="2021" name="Microb. Physiol.">
        <title>Proteogenomic Insights into the Physiology of Marine, Sulfate-Reducing, Filamentous Desulfonema limicola and Desulfonema magnum.</title>
        <authorList>
            <person name="Schnaars V."/>
            <person name="Wohlbrand L."/>
            <person name="Scheve S."/>
            <person name="Hinrichs C."/>
            <person name="Reinhardt R."/>
            <person name="Rabus R."/>
        </authorList>
    </citation>
    <scope>NUCLEOTIDE SEQUENCE</scope>
    <source>
        <strain evidence="16">5ac10</strain>
    </source>
</reference>
<dbReference type="PROSITE" id="PS50851">
    <property type="entry name" value="CHEW"/>
    <property type="match status" value="1"/>
</dbReference>
<dbReference type="GO" id="GO:0005737">
    <property type="term" value="C:cytoplasm"/>
    <property type="evidence" value="ECO:0007669"/>
    <property type="project" value="InterPro"/>
</dbReference>
<evidence type="ECO:0000313" key="17">
    <source>
        <dbReference type="Proteomes" id="UP000663720"/>
    </source>
</evidence>
<evidence type="ECO:0000256" key="6">
    <source>
        <dbReference type="ARBA" id="ARBA00022679"/>
    </source>
</evidence>
<dbReference type="InterPro" id="IPR036061">
    <property type="entry name" value="CheW-like_dom_sf"/>
</dbReference>
<dbReference type="InterPro" id="IPR036641">
    <property type="entry name" value="HPT_dom_sf"/>
</dbReference>
<dbReference type="GO" id="GO:0000155">
    <property type="term" value="F:phosphorelay sensor kinase activity"/>
    <property type="evidence" value="ECO:0007669"/>
    <property type="project" value="InterPro"/>
</dbReference>
<organism evidence="16 17">
    <name type="scientific">Desulfonema limicola</name>
    <dbReference type="NCBI Taxonomy" id="45656"/>
    <lineage>
        <taxon>Bacteria</taxon>
        <taxon>Pseudomonadati</taxon>
        <taxon>Thermodesulfobacteriota</taxon>
        <taxon>Desulfobacteria</taxon>
        <taxon>Desulfobacterales</taxon>
        <taxon>Desulfococcaceae</taxon>
        <taxon>Desulfonema</taxon>
    </lineage>
</organism>
<dbReference type="GO" id="GO:0006935">
    <property type="term" value="P:chemotaxis"/>
    <property type="evidence" value="ECO:0007669"/>
    <property type="project" value="UniProtKB-KW"/>
</dbReference>
<keyword evidence="8" id="KW-0418">Kinase</keyword>
<dbReference type="Gene3D" id="2.30.30.40">
    <property type="entry name" value="SH3 Domains"/>
    <property type="match status" value="1"/>
</dbReference>
<evidence type="ECO:0000259" key="15">
    <source>
        <dbReference type="PROSITE" id="PS50894"/>
    </source>
</evidence>
<dbReference type="CDD" id="cd00088">
    <property type="entry name" value="HPT"/>
    <property type="match status" value="1"/>
</dbReference>
<dbReference type="InterPro" id="IPR036097">
    <property type="entry name" value="HisK_dim/P_sf"/>
</dbReference>
<evidence type="ECO:0000256" key="8">
    <source>
        <dbReference type="ARBA" id="ARBA00022777"/>
    </source>
</evidence>
<dbReference type="PANTHER" id="PTHR43395">
    <property type="entry name" value="SENSOR HISTIDINE KINASE CHEA"/>
    <property type="match status" value="1"/>
</dbReference>
<evidence type="ECO:0000256" key="11">
    <source>
        <dbReference type="ARBA" id="ARBA00035100"/>
    </source>
</evidence>
<evidence type="ECO:0000256" key="12">
    <source>
        <dbReference type="PROSITE-ProRule" id="PRU00110"/>
    </source>
</evidence>
<feature type="domain" description="HPt" evidence="15">
    <location>
        <begin position="1"/>
        <end position="106"/>
    </location>
</feature>
<dbReference type="Gene3D" id="1.20.120.160">
    <property type="entry name" value="HPT domain"/>
    <property type="match status" value="1"/>
</dbReference>
<dbReference type="InterPro" id="IPR036890">
    <property type="entry name" value="HATPase_C_sf"/>
</dbReference>
<dbReference type="AlphaFoldDB" id="A0A975GHV6"/>
<dbReference type="Gene3D" id="3.30.565.10">
    <property type="entry name" value="Histidine kinase-like ATPase, C-terminal domain"/>
    <property type="match status" value="1"/>
</dbReference>
<keyword evidence="10" id="KW-0902">Two-component regulatory system</keyword>
<dbReference type="SMART" id="SM00387">
    <property type="entry name" value="HATPase_c"/>
    <property type="match status" value="1"/>
</dbReference>
<dbReference type="CDD" id="cd00731">
    <property type="entry name" value="CheA_reg"/>
    <property type="match status" value="1"/>
</dbReference>
<dbReference type="Gene3D" id="1.10.287.560">
    <property type="entry name" value="Histidine kinase CheA-like, homodimeric domain"/>
    <property type="match status" value="1"/>
</dbReference>
<dbReference type="Pfam" id="PF01627">
    <property type="entry name" value="Hpt"/>
    <property type="match status" value="1"/>
</dbReference>
<dbReference type="InterPro" id="IPR051315">
    <property type="entry name" value="Bact_Chemotaxis_CheA"/>
</dbReference>
<feature type="domain" description="Histidine kinase" evidence="13">
    <location>
        <begin position="283"/>
        <end position="534"/>
    </location>
</feature>
<feature type="modified residue" description="Phosphohistidine" evidence="12">
    <location>
        <position position="49"/>
    </location>
</feature>
<dbReference type="EC" id="2.7.13.3" evidence="2"/>